<dbReference type="GO" id="GO:0005524">
    <property type="term" value="F:ATP binding"/>
    <property type="evidence" value="ECO:0007669"/>
    <property type="project" value="UniProtKB-KW"/>
</dbReference>
<dbReference type="Pfam" id="PF07724">
    <property type="entry name" value="AAA_2"/>
    <property type="match status" value="1"/>
</dbReference>
<dbReference type="InterPro" id="IPR050130">
    <property type="entry name" value="ClpA_ClpB"/>
</dbReference>
<keyword evidence="2" id="KW-0067">ATP-binding</keyword>
<evidence type="ECO:0000259" key="3">
    <source>
        <dbReference type="Pfam" id="PF07724"/>
    </source>
</evidence>
<sequence>MVHDSVNSGDIAEVIARATGIPVAQLLTGEREKLIHMDRELKKTILGQDAAIESITNVVRISRAGLHAHKRPLGAFLFIGPTGVGKTEVCKSLAKFLFDDESFICRIDMSEYMERHAVHRLIGAPPGYVGYEEGGELT</sequence>
<dbReference type="InterPro" id="IPR001270">
    <property type="entry name" value="ClpA/B"/>
</dbReference>
<dbReference type="PRINTS" id="PR00300">
    <property type="entry name" value="CLPPROTEASEA"/>
</dbReference>
<keyword evidence="1" id="KW-0547">Nucleotide-binding</keyword>
<accession>A0A0A9X4S1</accession>
<evidence type="ECO:0000313" key="4">
    <source>
        <dbReference type="EMBL" id="JAG14616.1"/>
    </source>
</evidence>
<gene>
    <name evidence="4" type="primary">clpB_4</name>
    <name evidence="4" type="ORF">CM83_20212</name>
</gene>
<dbReference type="EMBL" id="GBHO01028988">
    <property type="protein sequence ID" value="JAG14616.1"/>
    <property type="molecule type" value="Transcribed_RNA"/>
</dbReference>
<dbReference type="GO" id="GO:0034605">
    <property type="term" value="P:cellular response to heat"/>
    <property type="evidence" value="ECO:0007669"/>
    <property type="project" value="TreeGrafter"/>
</dbReference>
<feature type="domain" description="ATPase AAA-type core" evidence="3">
    <location>
        <begin position="71"/>
        <end position="138"/>
    </location>
</feature>
<reference evidence="4" key="1">
    <citation type="journal article" date="2014" name="PLoS ONE">
        <title>Transcriptome-Based Identification of ABC Transporters in the Western Tarnished Plant Bug Lygus hesperus.</title>
        <authorList>
            <person name="Hull J.J."/>
            <person name="Chaney K."/>
            <person name="Geib S.M."/>
            <person name="Fabrick J.A."/>
            <person name="Brent C.S."/>
            <person name="Walsh D."/>
            <person name="Lavine L.C."/>
        </authorList>
    </citation>
    <scope>NUCLEOTIDE SEQUENCE</scope>
</reference>
<dbReference type="GO" id="GO:0016887">
    <property type="term" value="F:ATP hydrolysis activity"/>
    <property type="evidence" value="ECO:0007669"/>
    <property type="project" value="InterPro"/>
</dbReference>
<dbReference type="SUPFAM" id="SSF52540">
    <property type="entry name" value="P-loop containing nucleoside triphosphate hydrolases"/>
    <property type="match status" value="1"/>
</dbReference>
<dbReference type="CDD" id="cd19499">
    <property type="entry name" value="RecA-like_ClpB_Hsp104-like"/>
    <property type="match status" value="1"/>
</dbReference>
<evidence type="ECO:0000256" key="1">
    <source>
        <dbReference type="ARBA" id="ARBA00022741"/>
    </source>
</evidence>
<dbReference type="PANTHER" id="PTHR11638:SF176">
    <property type="entry name" value="HEAT SHOCK PROTEIN 78, MITOCHONDRIAL"/>
    <property type="match status" value="1"/>
</dbReference>
<organism evidence="4">
    <name type="scientific">Lygus hesperus</name>
    <name type="common">Western plant bug</name>
    <dbReference type="NCBI Taxonomy" id="30085"/>
    <lineage>
        <taxon>Eukaryota</taxon>
        <taxon>Metazoa</taxon>
        <taxon>Ecdysozoa</taxon>
        <taxon>Arthropoda</taxon>
        <taxon>Hexapoda</taxon>
        <taxon>Insecta</taxon>
        <taxon>Pterygota</taxon>
        <taxon>Neoptera</taxon>
        <taxon>Paraneoptera</taxon>
        <taxon>Hemiptera</taxon>
        <taxon>Heteroptera</taxon>
        <taxon>Panheteroptera</taxon>
        <taxon>Cimicomorpha</taxon>
        <taxon>Miridae</taxon>
        <taxon>Mirini</taxon>
        <taxon>Lygus</taxon>
    </lineage>
</organism>
<dbReference type="GO" id="GO:0005737">
    <property type="term" value="C:cytoplasm"/>
    <property type="evidence" value="ECO:0007669"/>
    <property type="project" value="TreeGrafter"/>
</dbReference>
<name>A0A0A9X4S1_LYGHE</name>
<dbReference type="PANTHER" id="PTHR11638">
    <property type="entry name" value="ATP-DEPENDENT CLP PROTEASE"/>
    <property type="match status" value="1"/>
</dbReference>
<evidence type="ECO:0000256" key="2">
    <source>
        <dbReference type="ARBA" id="ARBA00022840"/>
    </source>
</evidence>
<reference evidence="4" key="2">
    <citation type="submission" date="2014-07" db="EMBL/GenBank/DDBJ databases">
        <authorList>
            <person name="Hull J."/>
        </authorList>
    </citation>
    <scope>NUCLEOTIDE SEQUENCE</scope>
</reference>
<proteinExistence type="predicted"/>
<dbReference type="AlphaFoldDB" id="A0A0A9X4S1"/>
<dbReference type="InterPro" id="IPR027417">
    <property type="entry name" value="P-loop_NTPase"/>
</dbReference>
<dbReference type="InterPro" id="IPR003959">
    <property type="entry name" value="ATPase_AAA_core"/>
</dbReference>
<protein>
    <submittedName>
        <fullName evidence="4">Chaperone protein ClpB</fullName>
    </submittedName>
</protein>
<dbReference type="Gene3D" id="3.40.50.300">
    <property type="entry name" value="P-loop containing nucleotide triphosphate hydrolases"/>
    <property type="match status" value="1"/>
</dbReference>